<dbReference type="STRING" id="1802628.A2890_00930"/>
<organism evidence="3 4">
    <name type="scientific">candidate division WWE3 bacterium RIFCSPLOWO2_01_FULL_53_14</name>
    <dbReference type="NCBI Taxonomy" id="1802628"/>
    <lineage>
        <taxon>Bacteria</taxon>
        <taxon>Katanobacteria</taxon>
    </lineage>
</organism>
<proteinExistence type="predicted"/>
<feature type="domain" description="Cohesin" evidence="2">
    <location>
        <begin position="47"/>
        <end position="158"/>
    </location>
</feature>
<dbReference type="GO" id="GO:0000272">
    <property type="term" value="P:polysaccharide catabolic process"/>
    <property type="evidence" value="ECO:0007669"/>
    <property type="project" value="InterPro"/>
</dbReference>
<dbReference type="CDD" id="cd08547">
    <property type="entry name" value="Type_II_cohesin"/>
    <property type="match status" value="1"/>
</dbReference>
<dbReference type="InterPro" id="IPR002102">
    <property type="entry name" value="Cohesin_dom"/>
</dbReference>
<gene>
    <name evidence="3" type="ORF">A2890_00930</name>
</gene>
<reference evidence="3 4" key="1">
    <citation type="journal article" date="2016" name="Nat. Commun.">
        <title>Thousands of microbial genomes shed light on interconnected biogeochemical processes in an aquifer system.</title>
        <authorList>
            <person name="Anantharaman K."/>
            <person name="Brown C.T."/>
            <person name="Hug L.A."/>
            <person name="Sharon I."/>
            <person name="Castelle C.J."/>
            <person name="Probst A.J."/>
            <person name="Thomas B.C."/>
            <person name="Singh A."/>
            <person name="Wilkins M.J."/>
            <person name="Karaoz U."/>
            <person name="Brodie E.L."/>
            <person name="Williams K.H."/>
            <person name="Hubbard S.S."/>
            <person name="Banfield J.F."/>
        </authorList>
    </citation>
    <scope>NUCLEOTIDE SEQUENCE [LARGE SCALE GENOMIC DNA]</scope>
</reference>
<sequence>MRIEAFRKIKRAILPLALFVALILSLAPLLPVLAGNARLYLSPSSGTKYVGSAFSVFVKVNSGSHATNAYKAVVRFPTALLSVTSVSVGSSICTLQITGSPSYSNSAGTVNFECGHTGSFSGSSGTIGNVTFLAKAAGTANLTFSSGQVKAADGSGTEVLGSTSGATFDLQPAPVGGPVVSSSTHSDQSSWYALKDVSLAWSRPTGSDGFSYTMDQRSNTIPDGVSEGIGREINYKDLSDGIRYFHIRAHGEGGWGNTTHFRFQIDTTPPDPFEVTSDPPAENVTAAPLIIATATDRPSGIDHYEIALDAENFTPVSGMPYQYERITEGTHTVTVRAVDKAGNYRDSSLLIKVVDIEDPQITRPTDGSYLPILEQLVIEGTAPEGLVELYLNGELIAQVESDGSFEYIHTGFLRPGPYKLKALIITERGIASSPAEITFTVDPRAVSLFGITLPGWLVYSTLLGIIIMLLILLFRYLRKVSGFDEHVREDVDQIEKETDKDLTEAGQELKQAVDEVLEKGDLRKLHQLEHELESRIEETEGRTRERIERELDRIRDHHPLAPKKFRLPGVKIPKIKFPNIREIKLPKIKLPKLPKIKIKFIIIEKKKEKKEEPEKEKPVE</sequence>
<dbReference type="GO" id="GO:0030246">
    <property type="term" value="F:carbohydrate binding"/>
    <property type="evidence" value="ECO:0007669"/>
    <property type="project" value="InterPro"/>
</dbReference>
<dbReference type="Gene3D" id="2.60.40.680">
    <property type="match status" value="1"/>
</dbReference>
<comment type="caution">
    <text evidence="3">The sequence shown here is derived from an EMBL/GenBank/DDBJ whole genome shotgun (WGS) entry which is preliminary data.</text>
</comment>
<keyword evidence="1" id="KW-0812">Transmembrane</keyword>
<dbReference type="Gene3D" id="2.60.40.10">
    <property type="entry name" value="Immunoglobulins"/>
    <property type="match status" value="2"/>
</dbReference>
<keyword evidence="1" id="KW-1133">Transmembrane helix</keyword>
<dbReference type="InterPro" id="IPR008965">
    <property type="entry name" value="CBM2/CBM3_carb-bd_dom_sf"/>
</dbReference>
<dbReference type="SUPFAM" id="SSF49384">
    <property type="entry name" value="Carbohydrate-binding domain"/>
    <property type="match status" value="1"/>
</dbReference>
<evidence type="ECO:0000313" key="3">
    <source>
        <dbReference type="EMBL" id="OGC59524.1"/>
    </source>
</evidence>
<dbReference type="Pfam" id="PF00963">
    <property type="entry name" value="Cohesin"/>
    <property type="match status" value="1"/>
</dbReference>
<evidence type="ECO:0000313" key="4">
    <source>
        <dbReference type="Proteomes" id="UP000176967"/>
    </source>
</evidence>
<name>A0A1F4VQR0_UNCKA</name>
<dbReference type="AlphaFoldDB" id="A0A1F4VQR0"/>
<evidence type="ECO:0000259" key="2">
    <source>
        <dbReference type="Pfam" id="PF00963"/>
    </source>
</evidence>
<dbReference type="InterPro" id="IPR013783">
    <property type="entry name" value="Ig-like_fold"/>
</dbReference>
<evidence type="ECO:0000256" key="1">
    <source>
        <dbReference type="SAM" id="Phobius"/>
    </source>
</evidence>
<feature type="transmembrane region" description="Helical" evidence="1">
    <location>
        <begin position="456"/>
        <end position="477"/>
    </location>
</feature>
<protein>
    <recommendedName>
        <fullName evidence="2">Cohesin domain-containing protein</fullName>
    </recommendedName>
</protein>
<accession>A0A1F4VQR0</accession>
<keyword evidence="1" id="KW-0472">Membrane</keyword>
<dbReference type="Proteomes" id="UP000176967">
    <property type="component" value="Unassembled WGS sequence"/>
</dbReference>
<dbReference type="EMBL" id="MEVL01000040">
    <property type="protein sequence ID" value="OGC59524.1"/>
    <property type="molecule type" value="Genomic_DNA"/>
</dbReference>